<dbReference type="GO" id="GO:0009306">
    <property type="term" value="P:protein secretion"/>
    <property type="evidence" value="ECO:0007669"/>
    <property type="project" value="InterPro"/>
</dbReference>
<dbReference type="GO" id="GO:0044780">
    <property type="term" value="P:bacterial-type flagellum assembly"/>
    <property type="evidence" value="ECO:0007669"/>
    <property type="project" value="InterPro"/>
</dbReference>
<dbReference type="PANTHER" id="PTHR30531">
    <property type="entry name" value="FLAGELLAR BIOSYNTHETIC PROTEIN FLHB"/>
    <property type="match status" value="1"/>
</dbReference>
<keyword evidence="13" id="KW-0282">Flagellum</keyword>
<evidence type="ECO:0000256" key="11">
    <source>
        <dbReference type="ARBA" id="ARBA00023225"/>
    </source>
</evidence>
<evidence type="ECO:0000256" key="3">
    <source>
        <dbReference type="ARBA" id="ARBA00021622"/>
    </source>
</evidence>
<evidence type="ECO:0000256" key="2">
    <source>
        <dbReference type="ARBA" id="ARBA00010690"/>
    </source>
</evidence>
<dbReference type="InterPro" id="IPR029025">
    <property type="entry name" value="T3SS_substrate_exporter_C"/>
</dbReference>
<feature type="transmembrane region" description="Helical" evidence="12">
    <location>
        <begin position="191"/>
        <end position="210"/>
    </location>
</feature>
<dbReference type="FunFam" id="3.40.1690.10:FF:000001">
    <property type="entry name" value="Flagellar biosynthetic protein FlhB"/>
    <property type="match status" value="1"/>
</dbReference>
<dbReference type="NCBIfam" id="TIGR00328">
    <property type="entry name" value="flhB"/>
    <property type="match status" value="1"/>
</dbReference>
<dbReference type="GO" id="GO:0005886">
    <property type="term" value="C:plasma membrane"/>
    <property type="evidence" value="ECO:0007669"/>
    <property type="project" value="UniProtKB-SubCell"/>
</dbReference>
<evidence type="ECO:0000313" key="14">
    <source>
        <dbReference type="Proteomes" id="UP000886865"/>
    </source>
</evidence>
<feature type="transmembrane region" description="Helical" evidence="12">
    <location>
        <begin position="74"/>
        <end position="100"/>
    </location>
</feature>
<evidence type="ECO:0000256" key="6">
    <source>
        <dbReference type="ARBA" id="ARBA00022692"/>
    </source>
</evidence>
<gene>
    <name evidence="12 13" type="primary">flhB</name>
    <name evidence="13" type="ORF">IAA86_04670</name>
</gene>
<proteinExistence type="inferred from homology"/>
<dbReference type="InterPro" id="IPR006135">
    <property type="entry name" value="T3SS_substrate_exporter"/>
</dbReference>
<keyword evidence="9 12" id="KW-1133">Transmembrane helix</keyword>
<reference evidence="13" key="1">
    <citation type="submission" date="2020-10" db="EMBL/GenBank/DDBJ databases">
        <authorList>
            <person name="Gilroy R."/>
        </authorList>
    </citation>
    <scope>NUCLEOTIDE SEQUENCE</scope>
    <source>
        <strain evidence="13">CHK152-2871</strain>
    </source>
</reference>
<evidence type="ECO:0000256" key="8">
    <source>
        <dbReference type="ARBA" id="ARBA00022927"/>
    </source>
</evidence>
<dbReference type="PANTHER" id="PTHR30531:SF12">
    <property type="entry name" value="FLAGELLAR BIOSYNTHETIC PROTEIN FLHB"/>
    <property type="match status" value="1"/>
</dbReference>
<organism evidence="13 14">
    <name type="scientific">Candidatus Galligastranaerophilus intestinavium</name>
    <dbReference type="NCBI Taxonomy" id="2840836"/>
    <lineage>
        <taxon>Bacteria</taxon>
        <taxon>Candidatus Galligastranaerophilus</taxon>
    </lineage>
</organism>
<protein>
    <recommendedName>
        <fullName evidence="3 12">Flagellar biosynthetic protein FlhB</fullName>
    </recommendedName>
</protein>
<keyword evidence="13" id="KW-0966">Cell projection</keyword>
<keyword evidence="4 12" id="KW-0813">Transport</keyword>
<reference evidence="13" key="2">
    <citation type="journal article" date="2021" name="PeerJ">
        <title>Extensive microbial diversity within the chicken gut microbiome revealed by metagenomics and culture.</title>
        <authorList>
            <person name="Gilroy R."/>
            <person name="Ravi A."/>
            <person name="Getino M."/>
            <person name="Pursley I."/>
            <person name="Horton D.L."/>
            <person name="Alikhan N.F."/>
            <person name="Baker D."/>
            <person name="Gharbi K."/>
            <person name="Hall N."/>
            <person name="Watson M."/>
            <person name="Adriaenssens E.M."/>
            <person name="Foster-Nyarko E."/>
            <person name="Jarju S."/>
            <person name="Secka A."/>
            <person name="Antonio M."/>
            <person name="Oren A."/>
            <person name="Chaudhuri R.R."/>
            <person name="La Ragione R."/>
            <person name="Hildebrand F."/>
            <person name="Pallen M.J."/>
        </authorList>
    </citation>
    <scope>NUCLEOTIDE SEQUENCE</scope>
    <source>
        <strain evidence="13">CHK152-2871</strain>
    </source>
</reference>
<keyword evidence="7 12" id="KW-1005">Bacterial flagellum biogenesis</keyword>
<accession>A0A9D1FIG2</accession>
<dbReference type="InterPro" id="IPR006136">
    <property type="entry name" value="FlhB"/>
</dbReference>
<evidence type="ECO:0000256" key="5">
    <source>
        <dbReference type="ARBA" id="ARBA00022475"/>
    </source>
</evidence>
<dbReference type="Proteomes" id="UP000886865">
    <property type="component" value="Unassembled WGS sequence"/>
</dbReference>
<sequence>MADEDKQFEASQQKLNKARKEGQVVKSKDFSVAIGLIVMFSGIYALAPFIWSQVSGLFTLIYEQIPTAHLDKIGYGYLLFITAVPTALIILPILLLAWFVGIMGDLIQVGPLFTMAPLSPKFDKLNPTKYFKNLMSPKTLFELVKNIVKVLILGIVGYIVYMDHFEAIIMLAAIDNQFAVLIEFGKLVVDFVIKAGIVFLIIAAADYGVTKWKFLQDQKMSFKEVKDEYKNTEGDPHVKAALRQRRQQLLQKKMMDAVPDADFVVTNPTHIACALKYDQKTMRSPKLVAKGSELFAKRIKEIAQKHGVPVIENPPVARAIFRFVEIDQEIPPDLYKAVAEILIFVYNLKKKKVQNIKTDDNTPTDKV</sequence>
<dbReference type="EMBL" id="DVJQ01000040">
    <property type="protein sequence ID" value="HIS74297.1"/>
    <property type="molecule type" value="Genomic_DNA"/>
</dbReference>
<evidence type="ECO:0000256" key="1">
    <source>
        <dbReference type="ARBA" id="ARBA00004651"/>
    </source>
</evidence>
<feature type="transmembrane region" description="Helical" evidence="12">
    <location>
        <begin position="143"/>
        <end position="161"/>
    </location>
</feature>
<feature type="transmembrane region" description="Helical" evidence="12">
    <location>
        <begin position="30"/>
        <end position="54"/>
    </location>
</feature>
<dbReference type="Gene3D" id="3.40.1690.10">
    <property type="entry name" value="secretion proteins EscU"/>
    <property type="match status" value="1"/>
</dbReference>
<keyword evidence="6 12" id="KW-0812">Transmembrane</keyword>
<comment type="subcellular location">
    <subcellularLocation>
        <location evidence="1">Cell membrane</location>
        <topology evidence="1">Multi-pass membrane protein</topology>
    </subcellularLocation>
</comment>
<name>A0A9D1FIG2_9BACT</name>
<keyword evidence="8 12" id="KW-0653">Protein transport</keyword>
<evidence type="ECO:0000256" key="7">
    <source>
        <dbReference type="ARBA" id="ARBA00022795"/>
    </source>
</evidence>
<evidence type="ECO:0000256" key="12">
    <source>
        <dbReference type="RuleBase" id="RU364091"/>
    </source>
</evidence>
<keyword evidence="5 12" id="KW-1003">Cell membrane</keyword>
<evidence type="ECO:0000313" key="13">
    <source>
        <dbReference type="EMBL" id="HIS74297.1"/>
    </source>
</evidence>
<comment type="caution">
    <text evidence="13">The sequence shown here is derived from an EMBL/GenBank/DDBJ whole genome shotgun (WGS) entry which is preliminary data.</text>
</comment>
<comment type="function">
    <text evidence="12">Required for formation of the rod structure in the basal body of the flagellar apparatus. Together with FliI and FliH, may constitute the export apparatus of flagellin.</text>
</comment>
<dbReference type="SUPFAM" id="SSF160544">
    <property type="entry name" value="EscU C-terminal domain-like"/>
    <property type="match status" value="1"/>
</dbReference>
<keyword evidence="13" id="KW-0969">Cilium</keyword>
<dbReference type="PRINTS" id="PR00950">
    <property type="entry name" value="TYPE3IMSPROT"/>
</dbReference>
<evidence type="ECO:0000256" key="9">
    <source>
        <dbReference type="ARBA" id="ARBA00022989"/>
    </source>
</evidence>
<evidence type="ECO:0000256" key="4">
    <source>
        <dbReference type="ARBA" id="ARBA00022448"/>
    </source>
</evidence>
<dbReference type="AlphaFoldDB" id="A0A9D1FIG2"/>
<evidence type="ECO:0000256" key="10">
    <source>
        <dbReference type="ARBA" id="ARBA00023136"/>
    </source>
</evidence>
<keyword evidence="10 12" id="KW-0472">Membrane</keyword>
<dbReference type="Pfam" id="PF01312">
    <property type="entry name" value="Bac_export_2"/>
    <property type="match status" value="1"/>
</dbReference>
<keyword evidence="11 12" id="KW-1006">Bacterial flagellum protein export</keyword>
<comment type="similarity">
    <text evidence="2 12">Belongs to the type III secretion exporter family.</text>
</comment>
<dbReference type="Gene3D" id="6.10.250.2080">
    <property type="match status" value="1"/>
</dbReference>